<dbReference type="GO" id="GO:0019901">
    <property type="term" value="F:protein kinase binding"/>
    <property type="evidence" value="ECO:0007669"/>
    <property type="project" value="InterPro"/>
</dbReference>
<evidence type="ECO:0000256" key="1">
    <source>
        <dbReference type="ARBA" id="ARBA00038508"/>
    </source>
</evidence>
<reference evidence="4" key="1">
    <citation type="submission" date="2021-04" db="EMBL/GenBank/DDBJ databases">
        <authorList>
            <person name="Cornetti L."/>
        </authorList>
    </citation>
    <scope>NUCLEOTIDE SEQUENCE</scope>
</reference>
<protein>
    <recommendedName>
        <fullName evidence="2">Protein CNPPD1</fullName>
    </recommendedName>
</protein>
<name>A0A9N6WR56_9CRUS</name>
<organism evidence="4">
    <name type="scientific">Lynceus sp. MCZ IZ 141354</name>
    <dbReference type="NCBI Taxonomy" id="1930659"/>
    <lineage>
        <taxon>Eukaryota</taxon>
        <taxon>Metazoa</taxon>
        <taxon>Ecdysozoa</taxon>
        <taxon>Arthropoda</taxon>
        <taxon>Crustacea</taxon>
        <taxon>Branchiopoda</taxon>
        <taxon>Diplostraca</taxon>
        <taxon>Laevicaudata</taxon>
        <taxon>Lynceidae</taxon>
        <taxon>Lynceus</taxon>
    </lineage>
</organism>
<dbReference type="AlphaFoldDB" id="A0A9N6WR56"/>
<accession>A0A9N6WR56</accession>
<dbReference type="GO" id="GO:0000307">
    <property type="term" value="C:cyclin-dependent protein kinase holoenzyme complex"/>
    <property type="evidence" value="ECO:0007669"/>
    <property type="project" value="TreeGrafter"/>
</dbReference>
<proteinExistence type="inferred from homology"/>
<evidence type="ECO:0000313" key="4">
    <source>
        <dbReference type="EMBL" id="CAG4645527.1"/>
    </source>
</evidence>
<dbReference type="GO" id="GO:0005634">
    <property type="term" value="C:nucleus"/>
    <property type="evidence" value="ECO:0007669"/>
    <property type="project" value="TreeGrafter"/>
</dbReference>
<dbReference type="SUPFAM" id="SSF47954">
    <property type="entry name" value="Cyclin-like"/>
    <property type="match status" value="1"/>
</dbReference>
<keyword evidence="3" id="KW-1133">Transmembrane helix</keyword>
<evidence type="ECO:0000256" key="2">
    <source>
        <dbReference type="ARBA" id="ARBA00040808"/>
    </source>
</evidence>
<dbReference type="Gene3D" id="1.10.472.10">
    <property type="entry name" value="Cyclin-like"/>
    <property type="match status" value="1"/>
</dbReference>
<dbReference type="PANTHER" id="PTHR15615:SF108">
    <property type="entry name" value="PROTEIN CNPPD1"/>
    <property type="match status" value="1"/>
</dbReference>
<dbReference type="EMBL" id="OC988872">
    <property type="protein sequence ID" value="CAG4645527.1"/>
    <property type="molecule type" value="Genomic_DNA"/>
</dbReference>
<feature type="transmembrane region" description="Helical" evidence="3">
    <location>
        <begin position="205"/>
        <end position="226"/>
    </location>
</feature>
<dbReference type="CDD" id="cd20557">
    <property type="entry name" value="CYCLIN_ScPCL1-like"/>
    <property type="match status" value="1"/>
</dbReference>
<dbReference type="InterPro" id="IPR036915">
    <property type="entry name" value="Cyclin-like_sf"/>
</dbReference>
<keyword evidence="3" id="KW-0812">Transmembrane</keyword>
<sequence length="321" mass="35948">MKFQSLKKQLTHRLEKTLYYGKLPKTERPSFPLTNVAVEFFNQYVGESLDRLCVEHASQFTKEACVNPTTIVLAIIYLERLASNPSYTSSVTPSQLFLVSILVASKYLQDEGCEDEVFNDEFAASFDIPLPDLNQLERDFIQALNWNLFASETEFFGALLGLEQKLALKQSTERNWMTYTEVDVLCDNSVLVGAKTVLLNQVVKVIAACLATYFAAITTLFVSAAVTTNVQPYLKSQLSPLHVPTVQNEFANPAFRDATEGTELQLLAEESNNRSNQTTTSTKVILCVSWIQQDFMKANVLLPKCDGLCPIPQLQPQFCIS</sequence>
<dbReference type="Pfam" id="PF08613">
    <property type="entry name" value="Cyclin"/>
    <property type="match status" value="1"/>
</dbReference>
<evidence type="ECO:0000256" key="3">
    <source>
        <dbReference type="SAM" id="Phobius"/>
    </source>
</evidence>
<dbReference type="InterPro" id="IPR013922">
    <property type="entry name" value="Cyclin_PHO80-like"/>
</dbReference>
<dbReference type="GO" id="GO:0016538">
    <property type="term" value="F:cyclin-dependent protein serine/threonine kinase regulator activity"/>
    <property type="evidence" value="ECO:0007669"/>
    <property type="project" value="TreeGrafter"/>
</dbReference>
<comment type="similarity">
    <text evidence="1">Belongs to the CNPPD1 family.</text>
</comment>
<dbReference type="PANTHER" id="PTHR15615">
    <property type="match status" value="1"/>
</dbReference>
<gene>
    <name evidence="4" type="primary">EOG090X069C</name>
</gene>
<keyword evidence="3" id="KW-0472">Membrane</keyword>